<keyword evidence="4" id="KW-1185">Reference proteome</keyword>
<evidence type="ECO:0000259" key="2">
    <source>
        <dbReference type="PROSITE" id="PS00036"/>
    </source>
</evidence>
<feature type="domain" description="BZIP" evidence="2">
    <location>
        <begin position="10"/>
        <end position="25"/>
    </location>
</feature>
<evidence type="ECO:0000313" key="3">
    <source>
        <dbReference type="EMBL" id="KAK2028384.1"/>
    </source>
</evidence>
<dbReference type="InterPro" id="IPR046347">
    <property type="entry name" value="bZIP_sf"/>
</dbReference>
<sequence length="232" mass="26043">MDDAQKIKEKRKLQNRIAQRRYRDRKKGFNELCLHPSEDAQVFDYTTQESHSLVWDQPAMRPFPLKPEPQNISTDTEVANTPLDIVVEDPLLSDLGISILDQWLQQASSLSPLSDADFNTTSTESSHFLQQPQTDPTSLPDGDPTLLPDNNSSNGNTDKTLEVAYAEEYKLLDNTLPTNCVSQTAGNTMTRGVRHTTLRDLQVLPLTDASSTLATNDMVQSLINVSAEWRRE</sequence>
<organism evidence="3 4">
    <name type="scientific">Colletotrichum zoysiae</name>
    <dbReference type="NCBI Taxonomy" id="1216348"/>
    <lineage>
        <taxon>Eukaryota</taxon>
        <taxon>Fungi</taxon>
        <taxon>Dikarya</taxon>
        <taxon>Ascomycota</taxon>
        <taxon>Pezizomycotina</taxon>
        <taxon>Sordariomycetes</taxon>
        <taxon>Hypocreomycetidae</taxon>
        <taxon>Glomerellales</taxon>
        <taxon>Glomerellaceae</taxon>
        <taxon>Colletotrichum</taxon>
        <taxon>Colletotrichum graminicola species complex</taxon>
    </lineage>
</organism>
<dbReference type="Proteomes" id="UP001232148">
    <property type="component" value="Unassembled WGS sequence"/>
</dbReference>
<dbReference type="AlphaFoldDB" id="A0AAD9HIC4"/>
<feature type="compositionally biased region" description="Polar residues" evidence="1">
    <location>
        <begin position="148"/>
        <end position="157"/>
    </location>
</feature>
<dbReference type="SUPFAM" id="SSF57959">
    <property type="entry name" value="Leucine zipper domain"/>
    <property type="match status" value="1"/>
</dbReference>
<accession>A0AAD9HIC4</accession>
<reference evidence="3" key="1">
    <citation type="submission" date="2021-06" db="EMBL/GenBank/DDBJ databases">
        <title>Comparative genomics, transcriptomics and evolutionary studies reveal genomic signatures of adaptation to plant cell wall in hemibiotrophic fungi.</title>
        <authorList>
            <consortium name="DOE Joint Genome Institute"/>
            <person name="Baroncelli R."/>
            <person name="Diaz J.F."/>
            <person name="Benocci T."/>
            <person name="Peng M."/>
            <person name="Battaglia E."/>
            <person name="Haridas S."/>
            <person name="Andreopoulos W."/>
            <person name="Labutti K."/>
            <person name="Pangilinan J."/>
            <person name="Floch G.L."/>
            <person name="Makela M.R."/>
            <person name="Henrissat B."/>
            <person name="Grigoriev I.V."/>
            <person name="Crouch J.A."/>
            <person name="De Vries R.P."/>
            <person name="Sukno S.A."/>
            <person name="Thon M.R."/>
        </authorList>
    </citation>
    <scope>NUCLEOTIDE SEQUENCE</scope>
    <source>
        <strain evidence="3">MAFF235873</strain>
    </source>
</reference>
<protein>
    <recommendedName>
        <fullName evidence="2">BZIP domain-containing protein</fullName>
    </recommendedName>
</protein>
<dbReference type="EMBL" id="MU842879">
    <property type="protein sequence ID" value="KAK2028384.1"/>
    <property type="molecule type" value="Genomic_DNA"/>
</dbReference>
<dbReference type="PROSITE" id="PS00036">
    <property type="entry name" value="BZIP_BASIC"/>
    <property type="match status" value="1"/>
</dbReference>
<dbReference type="CDD" id="cd14688">
    <property type="entry name" value="bZIP_YAP"/>
    <property type="match status" value="1"/>
</dbReference>
<evidence type="ECO:0000256" key="1">
    <source>
        <dbReference type="SAM" id="MobiDB-lite"/>
    </source>
</evidence>
<comment type="caution">
    <text evidence="3">The sequence shown here is derived from an EMBL/GenBank/DDBJ whole genome shotgun (WGS) entry which is preliminary data.</text>
</comment>
<feature type="compositionally biased region" description="Polar residues" evidence="1">
    <location>
        <begin position="115"/>
        <end position="137"/>
    </location>
</feature>
<proteinExistence type="predicted"/>
<evidence type="ECO:0000313" key="4">
    <source>
        <dbReference type="Proteomes" id="UP001232148"/>
    </source>
</evidence>
<dbReference type="GO" id="GO:0003700">
    <property type="term" value="F:DNA-binding transcription factor activity"/>
    <property type="evidence" value="ECO:0007669"/>
    <property type="project" value="InterPro"/>
</dbReference>
<feature type="region of interest" description="Disordered" evidence="1">
    <location>
        <begin position="115"/>
        <end position="157"/>
    </location>
</feature>
<dbReference type="InterPro" id="IPR004827">
    <property type="entry name" value="bZIP"/>
</dbReference>
<name>A0AAD9HIC4_9PEZI</name>
<gene>
    <name evidence="3" type="ORF">LX32DRAFT_590828</name>
</gene>